<comment type="caution">
    <text evidence="1">The sequence shown here is derived from an EMBL/GenBank/DDBJ whole genome shotgun (WGS) entry which is preliminary data.</text>
</comment>
<accession>A0A0F4V6S0</accession>
<evidence type="ECO:0000313" key="2">
    <source>
        <dbReference type="Proteomes" id="UP000033400"/>
    </source>
</evidence>
<dbReference type="AlphaFoldDB" id="A0A0F4V6S0"/>
<organism evidence="1 2">
    <name type="scientific">Pseudomonas fluorescens</name>
    <dbReference type="NCBI Taxonomy" id="294"/>
    <lineage>
        <taxon>Bacteria</taxon>
        <taxon>Pseudomonadati</taxon>
        <taxon>Pseudomonadota</taxon>
        <taxon>Gammaproteobacteria</taxon>
        <taxon>Pseudomonadales</taxon>
        <taxon>Pseudomonadaceae</taxon>
        <taxon>Pseudomonas</taxon>
    </lineage>
</organism>
<reference evidence="1 2" key="1">
    <citation type="submission" date="2015-03" db="EMBL/GenBank/DDBJ databases">
        <title>Comparative genomics of Pseudomonas insights into diversity of traits involved in vanlence and defense.</title>
        <authorList>
            <person name="Qin Y."/>
        </authorList>
    </citation>
    <scope>NUCLEOTIDE SEQUENCE [LARGE SCALE GENOMIC DNA]</scope>
    <source>
        <strain evidence="1 2">H24</strain>
    </source>
</reference>
<protein>
    <submittedName>
        <fullName evidence="1">Uncharacterized protein</fullName>
    </submittedName>
</protein>
<dbReference type="Proteomes" id="UP000033400">
    <property type="component" value="Unassembled WGS sequence"/>
</dbReference>
<gene>
    <name evidence="1" type="ORF">VD17_17465</name>
</gene>
<name>A0A0F4V6S0_PSEFL</name>
<evidence type="ECO:0000313" key="1">
    <source>
        <dbReference type="EMBL" id="KJZ64543.1"/>
    </source>
</evidence>
<proteinExistence type="predicted"/>
<sequence length="122" mass="13155">MFTIPVIIRCTRQKARAQLVHAANAERGSMWDRNQTRGGRHTPDGVCKGRESLKKEITTGLNTVTGGLKIETCNMPPVLHSWPGLQGLPCSEGLFISLQQSIPMSSIIAMPIVFIGQGSVGA</sequence>
<dbReference type="EMBL" id="LACH01000037">
    <property type="protein sequence ID" value="KJZ64543.1"/>
    <property type="molecule type" value="Genomic_DNA"/>
</dbReference>